<keyword evidence="2" id="KW-0812">Transmembrane</keyword>
<protein>
    <submittedName>
        <fullName evidence="4">Type II CAAX prenyl endopeptidase Rce1 family protein</fullName>
    </submittedName>
</protein>
<evidence type="ECO:0000259" key="3">
    <source>
        <dbReference type="Pfam" id="PF02517"/>
    </source>
</evidence>
<name>A0ABV6M877_9ACTN</name>
<keyword evidence="2" id="KW-1133">Transmembrane helix</keyword>
<feature type="transmembrane region" description="Helical" evidence="2">
    <location>
        <begin position="281"/>
        <end position="298"/>
    </location>
</feature>
<proteinExistence type="predicted"/>
<feature type="transmembrane region" description="Helical" evidence="2">
    <location>
        <begin position="305"/>
        <end position="324"/>
    </location>
</feature>
<comment type="caution">
    <text evidence="4">The sequence shown here is derived from an EMBL/GenBank/DDBJ whole genome shotgun (WGS) entry which is preliminary data.</text>
</comment>
<keyword evidence="2" id="KW-0472">Membrane</keyword>
<organism evidence="4 5">
    <name type="scientific">Phytohabitans kaempferiae</name>
    <dbReference type="NCBI Taxonomy" id="1620943"/>
    <lineage>
        <taxon>Bacteria</taxon>
        <taxon>Bacillati</taxon>
        <taxon>Actinomycetota</taxon>
        <taxon>Actinomycetes</taxon>
        <taxon>Micromonosporales</taxon>
        <taxon>Micromonosporaceae</taxon>
    </lineage>
</organism>
<feature type="region of interest" description="Disordered" evidence="1">
    <location>
        <begin position="1"/>
        <end position="65"/>
    </location>
</feature>
<evidence type="ECO:0000256" key="2">
    <source>
        <dbReference type="SAM" id="Phobius"/>
    </source>
</evidence>
<feature type="transmembrane region" description="Helical" evidence="2">
    <location>
        <begin position="256"/>
        <end position="275"/>
    </location>
</feature>
<dbReference type="InterPro" id="IPR003675">
    <property type="entry name" value="Rce1/LyrA-like_dom"/>
</dbReference>
<accession>A0ABV6M877</accession>
<evidence type="ECO:0000313" key="5">
    <source>
        <dbReference type="Proteomes" id="UP001589867"/>
    </source>
</evidence>
<feature type="domain" description="CAAX prenyl protease 2/Lysostaphin resistance protein A-like" evidence="3">
    <location>
        <begin position="227"/>
        <end position="315"/>
    </location>
</feature>
<dbReference type="Proteomes" id="UP001589867">
    <property type="component" value="Unassembled WGS sequence"/>
</dbReference>
<reference evidence="4 5" key="1">
    <citation type="submission" date="2024-09" db="EMBL/GenBank/DDBJ databases">
        <authorList>
            <person name="Sun Q."/>
            <person name="Mori K."/>
        </authorList>
    </citation>
    <scope>NUCLEOTIDE SEQUENCE [LARGE SCALE GENOMIC DNA]</scope>
    <source>
        <strain evidence="4 5">TBRC 3947</strain>
    </source>
</reference>
<gene>
    <name evidence="4" type="ORF">ACFFIA_25075</name>
</gene>
<sequence length="370" mass="38448">MTSSPTGPRLADLPPATDPRPPAPSAFAYPGAAGPHPTAQHPHPVGQSFPAGYPQPYPQSGTARPGRIQPAPAGTAYHRLARTPAHRWWRPVVGTLLVLVGIGVLTLLVAVPWVVAAELTGQPDGSDGTPSFGPLADTGFLLVSLAVLIPVVLLAARWAQARPAGSVSSVTGRLRWRWLGLCLLLAVPTVVLMVGGFSGLLVVTGDWSTAEVGGTGWVGVRTFAISMAVLLALVPLQAAAEEYLCRGWLLQAVGAYLRNPWIAIVPQALVFAAAHGWGTRWGFADLVLFGLVTGWLTVRTGGLEAAIGLHVVNNLAGLGLAAATGELGSEATAADAPWQLLAVDLVVVVGYAVVVNWLATRRRLAVTVPA</sequence>
<keyword evidence="5" id="KW-1185">Reference proteome</keyword>
<feature type="transmembrane region" description="Helical" evidence="2">
    <location>
        <begin position="92"/>
        <end position="115"/>
    </location>
</feature>
<feature type="transmembrane region" description="Helical" evidence="2">
    <location>
        <begin position="135"/>
        <end position="158"/>
    </location>
</feature>
<feature type="transmembrane region" description="Helical" evidence="2">
    <location>
        <begin position="336"/>
        <end position="359"/>
    </location>
</feature>
<evidence type="ECO:0000256" key="1">
    <source>
        <dbReference type="SAM" id="MobiDB-lite"/>
    </source>
</evidence>
<dbReference type="EMBL" id="JBHLUH010000052">
    <property type="protein sequence ID" value="MFC0530920.1"/>
    <property type="molecule type" value="Genomic_DNA"/>
</dbReference>
<feature type="transmembrane region" description="Helical" evidence="2">
    <location>
        <begin position="178"/>
        <end position="203"/>
    </location>
</feature>
<feature type="transmembrane region" description="Helical" evidence="2">
    <location>
        <begin position="223"/>
        <end position="244"/>
    </location>
</feature>
<dbReference type="Pfam" id="PF02517">
    <property type="entry name" value="Rce1-like"/>
    <property type="match status" value="1"/>
</dbReference>
<dbReference type="RefSeq" id="WP_377254411.1">
    <property type="nucleotide sequence ID" value="NZ_JBHLUH010000052.1"/>
</dbReference>
<evidence type="ECO:0000313" key="4">
    <source>
        <dbReference type="EMBL" id="MFC0530920.1"/>
    </source>
</evidence>